<evidence type="ECO:0000313" key="2">
    <source>
        <dbReference type="EMBL" id="EUB56351.1"/>
    </source>
</evidence>
<comment type="caution">
    <text evidence="2">The sequence shown here is derived from an EMBL/GenBank/DDBJ whole genome shotgun (WGS) entry which is preliminary data.</text>
</comment>
<keyword evidence="3" id="KW-1185">Reference proteome</keyword>
<dbReference type="EMBL" id="APAU02000119">
    <property type="protein sequence ID" value="EUB56351.1"/>
    <property type="molecule type" value="Genomic_DNA"/>
</dbReference>
<dbReference type="Proteomes" id="UP000019149">
    <property type="component" value="Unassembled WGS sequence"/>
</dbReference>
<dbReference type="CTD" id="36344492"/>
<organism evidence="2 3">
    <name type="scientific">Echinococcus granulosus</name>
    <name type="common">Hydatid tapeworm</name>
    <dbReference type="NCBI Taxonomy" id="6210"/>
    <lineage>
        <taxon>Eukaryota</taxon>
        <taxon>Metazoa</taxon>
        <taxon>Spiralia</taxon>
        <taxon>Lophotrochozoa</taxon>
        <taxon>Platyhelminthes</taxon>
        <taxon>Cestoda</taxon>
        <taxon>Eucestoda</taxon>
        <taxon>Cyclophyllidea</taxon>
        <taxon>Taeniidae</taxon>
        <taxon>Echinococcus</taxon>
        <taxon>Echinococcus granulosus group</taxon>
    </lineage>
</organism>
<protein>
    <submittedName>
        <fullName evidence="2">Uncharacterized protein</fullName>
    </submittedName>
</protein>
<dbReference type="KEGG" id="egl:EGR_08777"/>
<reference evidence="2 3" key="1">
    <citation type="journal article" date="2013" name="Nat. Genet.">
        <title>The genome of the hydatid tapeworm Echinococcus granulosus.</title>
        <authorList>
            <person name="Zheng H."/>
            <person name="Zhang W."/>
            <person name="Zhang L."/>
            <person name="Zhang Z."/>
            <person name="Li J."/>
            <person name="Lu G."/>
            <person name="Zhu Y."/>
            <person name="Wang Y."/>
            <person name="Huang Y."/>
            <person name="Liu J."/>
            <person name="Kang H."/>
            <person name="Chen J."/>
            <person name="Wang L."/>
            <person name="Chen A."/>
            <person name="Yu S."/>
            <person name="Gao Z."/>
            <person name="Jin L."/>
            <person name="Gu W."/>
            <person name="Wang Z."/>
            <person name="Zhao L."/>
            <person name="Shi B."/>
            <person name="Wen H."/>
            <person name="Lin R."/>
            <person name="Jones M.K."/>
            <person name="Brejova B."/>
            <person name="Vinar T."/>
            <person name="Zhao G."/>
            <person name="McManus D.P."/>
            <person name="Chen Z."/>
            <person name="Zhou Y."/>
            <person name="Wang S."/>
        </authorList>
    </citation>
    <scope>NUCLEOTIDE SEQUENCE [LARGE SCALE GENOMIC DNA]</scope>
</reference>
<proteinExistence type="predicted"/>
<evidence type="ECO:0000256" key="1">
    <source>
        <dbReference type="SAM" id="MobiDB-lite"/>
    </source>
</evidence>
<accession>W6U7L2</accession>
<name>W6U7L2_ECHGR</name>
<sequence length="126" mass="14251">MPRMKHMRRREQCNKSVSVYIIHRHCLVALFTCKRYCLVALQPPVASQKGEGEAEMGKDQSGSVGAVNKRGGRTLHSPRCSRVAEAEERTSKPPNAYWKNRELHVRTSDASDLSICLLSSKLGREW</sequence>
<dbReference type="RefSeq" id="XP_024347547.1">
    <property type="nucleotide sequence ID" value="XM_024498026.1"/>
</dbReference>
<dbReference type="AlphaFoldDB" id="W6U7L2"/>
<gene>
    <name evidence="2" type="ORF">EGR_08777</name>
</gene>
<feature type="compositionally biased region" description="Basic and acidic residues" evidence="1">
    <location>
        <begin position="82"/>
        <end position="91"/>
    </location>
</feature>
<evidence type="ECO:0000313" key="3">
    <source>
        <dbReference type="Proteomes" id="UP000019149"/>
    </source>
</evidence>
<feature type="region of interest" description="Disordered" evidence="1">
    <location>
        <begin position="47"/>
        <end position="97"/>
    </location>
</feature>
<dbReference type="GeneID" id="36344492"/>